<keyword evidence="6" id="KW-1185">Reference proteome</keyword>
<dbReference type="AlphaFoldDB" id="V5BAZ9"/>
<dbReference type="Gene3D" id="1.10.1240.20">
    <property type="entry name" value="Lytic transglycosylase, superhelical linker domain"/>
    <property type="match status" value="1"/>
</dbReference>
<dbReference type="OrthoDB" id="92254at2"/>
<dbReference type="Gene3D" id="1.10.530.10">
    <property type="match status" value="1"/>
</dbReference>
<dbReference type="InterPro" id="IPR037061">
    <property type="entry name" value="Lytic_TGlycoase_superhlx_L_sf"/>
</dbReference>
<dbReference type="PANTHER" id="PTHR37423">
    <property type="entry name" value="SOLUBLE LYTIC MUREIN TRANSGLYCOSYLASE-RELATED"/>
    <property type="match status" value="1"/>
</dbReference>
<dbReference type="EC" id="4.2.2.n1" evidence="5"/>
<dbReference type="PANTHER" id="PTHR37423:SF5">
    <property type="entry name" value="SOLUBLE LYTIC MUREIN TRANSGLYCOSYLASE"/>
    <property type="match status" value="1"/>
</dbReference>
<dbReference type="eggNOG" id="COG0741">
    <property type="taxonomic scope" value="Bacteria"/>
</dbReference>
<dbReference type="STRING" id="1116472.MGMO_122c00160"/>
<dbReference type="PATRIC" id="fig|1116472.3.peg.3211"/>
<evidence type="ECO:0000259" key="3">
    <source>
        <dbReference type="Pfam" id="PF01464"/>
    </source>
</evidence>
<keyword evidence="2" id="KW-0732">Signal</keyword>
<sequence length="636" mass="73432">MNLIRIIKFAWLSCFLLQPQLALSDKLNDQRQAFLQAEQYLAESNEAGFLAVRSGLDDYPLYPYLRYQWLKNQLPQTDQVLAFLSAYKTTRYAGLLRSKWLDYLAKQERWQDFVRYYEVSGDSADDCLYQWAQYRIGNQSQALAEAKRLWLLGEPVDKSCQPLFTALQNSPLITPDLIWRRFEATVENNDLDTARTTSLLLKEEARKNAELWLKLLERPELIEDGQFWLDKNTQTGRLFAHAVKRLASSNLDKALTVWDSKIANFSLDGQTAQRVEQKFGLSLLSKKDNRAYGRLSKVLQPDEETRAAKVRSALLEQNWQHVNNALFGLTVAEQQEPKWQYWKARALQEIGKKQESNQVYAELAKDRSYYGFLAADFVNVPYRIIDQPVKVQAEQLRQLEENPDFKACYEFKFLGRDLEARRQWQFAIKNLPKEKLQAAAKLAQQWQWDQLAITTLVKADYWDDLAIRFPLDYADEVQASAYKHDLDPALLFGLMRQESMLDKNAVSSAGAKGLMQLMPETARTIARTLREPWHSDSDLFKPDLNIQYGGYYFKDLLIRFGGHIAVAGAAYNAGPNRAKKWLPITSAVPADIWIETIPFKETRKYVSTVLSYAIIYQNRLKKGGLKLKGLLRDVTP</sequence>
<dbReference type="Pfam" id="PF01464">
    <property type="entry name" value="SLT"/>
    <property type="match status" value="1"/>
</dbReference>
<reference evidence="5 6" key="1">
    <citation type="journal article" date="2013" name="Genome Announc.">
        <title>Draft Genome Sequence of the Methanotrophic Gammaproteobacterium Methyloglobulus morosus DSM 22980 Strain KoM1.</title>
        <authorList>
            <person name="Poehlein A."/>
            <person name="Deutzmann J.S."/>
            <person name="Daniel R."/>
            <person name="Simeonova D.D."/>
        </authorList>
    </citation>
    <scope>NUCLEOTIDE SEQUENCE [LARGE SCALE GENOMIC DNA]</scope>
    <source>
        <strain evidence="5 6">KoM1</strain>
    </source>
</reference>
<dbReference type="InterPro" id="IPR012289">
    <property type="entry name" value="Lytic_TGlycosylase_superhlx_L"/>
</dbReference>
<evidence type="ECO:0000256" key="1">
    <source>
        <dbReference type="ARBA" id="ARBA00007734"/>
    </source>
</evidence>
<accession>V5BAZ9</accession>
<dbReference type="InterPro" id="IPR023346">
    <property type="entry name" value="Lysozyme-like_dom_sf"/>
</dbReference>
<evidence type="ECO:0000313" key="6">
    <source>
        <dbReference type="Proteomes" id="UP000017842"/>
    </source>
</evidence>
<evidence type="ECO:0000259" key="4">
    <source>
        <dbReference type="Pfam" id="PF14718"/>
    </source>
</evidence>
<comment type="caution">
    <text evidence="5">The sequence shown here is derived from an EMBL/GenBank/DDBJ whole genome shotgun (WGS) entry which is preliminary data.</text>
</comment>
<dbReference type="CDD" id="cd13401">
    <property type="entry name" value="Slt70-like"/>
    <property type="match status" value="1"/>
</dbReference>
<dbReference type="InterPro" id="IPR008258">
    <property type="entry name" value="Transglycosylase_SLT_dom_1"/>
</dbReference>
<feature type="domain" description="Lytic transglycosylase superhelical linker" evidence="4">
    <location>
        <begin position="399"/>
        <end position="465"/>
    </location>
</feature>
<keyword evidence="5" id="KW-0456">Lyase</keyword>
<dbReference type="RefSeq" id="WP_023495859.1">
    <property type="nucleotide sequence ID" value="NZ_AYLO01000114.1"/>
</dbReference>
<feature type="domain" description="Transglycosylase SLT" evidence="3">
    <location>
        <begin position="478"/>
        <end position="587"/>
    </location>
</feature>
<dbReference type="GO" id="GO:0042597">
    <property type="term" value="C:periplasmic space"/>
    <property type="evidence" value="ECO:0007669"/>
    <property type="project" value="InterPro"/>
</dbReference>
<dbReference type="EMBL" id="AYLO01000114">
    <property type="protein sequence ID" value="ESS70455.1"/>
    <property type="molecule type" value="Genomic_DNA"/>
</dbReference>
<evidence type="ECO:0000313" key="5">
    <source>
        <dbReference type="EMBL" id="ESS70455.1"/>
    </source>
</evidence>
<dbReference type="GO" id="GO:0004553">
    <property type="term" value="F:hydrolase activity, hydrolyzing O-glycosyl compounds"/>
    <property type="evidence" value="ECO:0007669"/>
    <property type="project" value="InterPro"/>
</dbReference>
<dbReference type="SUPFAM" id="SSF53955">
    <property type="entry name" value="Lysozyme-like"/>
    <property type="match status" value="1"/>
</dbReference>
<dbReference type="Gene3D" id="1.25.20.10">
    <property type="entry name" value="Bacterial muramidases"/>
    <property type="match status" value="1"/>
</dbReference>
<dbReference type="GO" id="GO:0016829">
    <property type="term" value="F:lyase activity"/>
    <property type="evidence" value="ECO:0007669"/>
    <property type="project" value="UniProtKB-KW"/>
</dbReference>
<evidence type="ECO:0000256" key="2">
    <source>
        <dbReference type="ARBA" id="ARBA00022729"/>
    </source>
</evidence>
<proteinExistence type="inferred from homology"/>
<dbReference type="InterPro" id="IPR008939">
    <property type="entry name" value="Lytic_TGlycosylase_superhlx_U"/>
</dbReference>
<name>V5BAZ9_9GAMM</name>
<dbReference type="SUPFAM" id="SSF48435">
    <property type="entry name" value="Bacterial muramidases"/>
    <property type="match status" value="1"/>
</dbReference>
<protein>
    <submittedName>
        <fullName evidence="5">Soluble lytic murein transglycosylase Slt</fullName>
        <ecNumber evidence="5">4.2.2.n1</ecNumber>
    </submittedName>
</protein>
<organism evidence="5 6">
    <name type="scientific">Methyloglobulus morosus KoM1</name>
    <dbReference type="NCBI Taxonomy" id="1116472"/>
    <lineage>
        <taxon>Bacteria</taxon>
        <taxon>Pseudomonadati</taxon>
        <taxon>Pseudomonadota</taxon>
        <taxon>Gammaproteobacteria</taxon>
        <taxon>Methylococcales</taxon>
        <taxon>Methylococcaceae</taxon>
        <taxon>Methyloglobulus</taxon>
    </lineage>
</organism>
<dbReference type="Pfam" id="PF14718">
    <property type="entry name" value="SLT_L"/>
    <property type="match status" value="1"/>
</dbReference>
<comment type="similarity">
    <text evidence="1">Belongs to the transglycosylase Slt family.</text>
</comment>
<dbReference type="Proteomes" id="UP000017842">
    <property type="component" value="Unassembled WGS sequence"/>
</dbReference>
<gene>
    <name evidence="5" type="primary">slt</name>
    <name evidence="5" type="ORF">MGMO_122c00160</name>
</gene>